<organism evidence="1 2">
    <name type="scientific">Araneus ventricosus</name>
    <name type="common">Orbweaver spider</name>
    <name type="synonym">Epeira ventricosa</name>
    <dbReference type="NCBI Taxonomy" id="182803"/>
    <lineage>
        <taxon>Eukaryota</taxon>
        <taxon>Metazoa</taxon>
        <taxon>Ecdysozoa</taxon>
        <taxon>Arthropoda</taxon>
        <taxon>Chelicerata</taxon>
        <taxon>Arachnida</taxon>
        <taxon>Araneae</taxon>
        <taxon>Araneomorphae</taxon>
        <taxon>Entelegynae</taxon>
        <taxon>Araneoidea</taxon>
        <taxon>Araneidae</taxon>
        <taxon>Araneus</taxon>
    </lineage>
</organism>
<proteinExistence type="predicted"/>
<sequence length="179" mass="19421">MDFSDTALLYILLGTVLIEKEKPKRKVWARKWLLRRKQKGCYENLMKELALEFCSAKRIVQGILERSKIAESVLIVVEPLSGCSNEIENDVSQAHLMIPMVIGGDSLKVLQPLVTVLFVVSGGNTGFLGSWYVRIGTGAMLTGTELVSSGSFGAVSFESGIFLGPLIGSNNWPNSGGSP</sequence>
<gene>
    <name evidence="1" type="ORF">AVEN_180705_1</name>
</gene>
<evidence type="ECO:0000313" key="2">
    <source>
        <dbReference type="Proteomes" id="UP000499080"/>
    </source>
</evidence>
<name>A0A4Y2G1T6_ARAVE</name>
<dbReference type="Proteomes" id="UP000499080">
    <property type="component" value="Unassembled WGS sequence"/>
</dbReference>
<dbReference type="EMBL" id="BGPR01001115">
    <property type="protein sequence ID" value="GBM45834.1"/>
    <property type="molecule type" value="Genomic_DNA"/>
</dbReference>
<reference evidence="1 2" key="1">
    <citation type="journal article" date="2019" name="Sci. Rep.">
        <title>Orb-weaving spider Araneus ventricosus genome elucidates the spidroin gene catalogue.</title>
        <authorList>
            <person name="Kono N."/>
            <person name="Nakamura H."/>
            <person name="Ohtoshi R."/>
            <person name="Moran D.A.P."/>
            <person name="Shinohara A."/>
            <person name="Yoshida Y."/>
            <person name="Fujiwara M."/>
            <person name="Mori M."/>
            <person name="Tomita M."/>
            <person name="Arakawa K."/>
        </authorList>
    </citation>
    <scope>NUCLEOTIDE SEQUENCE [LARGE SCALE GENOMIC DNA]</scope>
</reference>
<keyword evidence="2" id="KW-1185">Reference proteome</keyword>
<evidence type="ECO:0000313" key="1">
    <source>
        <dbReference type="EMBL" id="GBM45834.1"/>
    </source>
</evidence>
<dbReference type="AlphaFoldDB" id="A0A4Y2G1T6"/>
<comment type="caution">
    <text evidence="1">The sequence shown here is derived from an EMBL/GenBank/DDBJ whole genome shotgun (WGS) entry which is preliminary data.</text>
</comment>
<accession>A0A4Y2G1T6</accession>
<protein>
    <submittedName>
        <fullName evidence="1">Uncharacterized protein</fullName>
    </submittedName>
</protein>